<reference evidence="1" key="1">
    <citation type="journal article" date="2022" name="bioRxiv">
        <title>Sequencing and chromosome-scale assembly of the giantPleurodeles waltlgenome.</title>
        <authorList>
            <person name="Brown T."/>
            <person name="Elewa A."/>
            <person name="Iarovenko S."/>
            <person name="Subramanian E."/>
            <person name="Araus A.J."/>
            <person name="Petzold A."/>
            <person name="Susuki M."/>
            <person name="Suzuki K.-i.T."/>
            <person name="Hayashi T."/>
            <person name="Toyoda A."/>
            <person name="Oliveira C."/>
            <person name="Osipova E."/>
            <person name="Leigh N.D."/>
            <person name="Simon A."/>
            <person name="Yun M.H."/>
        </authorList>
    </citation>
    <scope>NUCLEOTIDE SEQUENCE</scope>
    <source>
        <strain evidence="1">20211129_DDA</strain>
        <tissue evidence="1">Liver</tissue>
    </source>
</reference>
<evidence type="ECO:0000313" key="2">
    <source>
        <dbReference type="Proteomes" id="UP001066276"/>
    </source>
</evidence>
<protein>
    <submittedName>
        <fullName evidence="1">Uncharacterized protein</fullName>
    </submittedName>
</protein>
<dbReference type="AlphaFoldDB" id="A0AAV7LRD6"/>
<accession>A0AAV7LRD6</accession>
<proteinExistence type="predicted"/>
<keyword evidence="2" id="KW-1185">Reference proteome</keyword>
<gene>
    <name evidence="1" type="ORF">NDU88_004578</name>
</gene>
<evidence type="ECO:0000313" key="1">
    <source>
        <dbReference type="EMBL" id="KAJ1091453.1"/>
    </source>
</evidence>
<name>A0AAV7LRD6_PLEWA</name>
<organism evidence="1 2">
    <name type="scientific">Pleurodeles waltl</name>
    <name type="common">Iberian ribbed newt</name>
    <dbReference type="NCBI Taxonomy" id="8319"/>
    <lineage>
        <taxon>Eukaryota</taxon>
        <taxon>Metazoa</taxon>
        <taxon>Chordata</taxon>
        <taxon>Craniata</taxon>
        <taxon>Vertebrata</taxon>
        <taxon>Euteleostomi</taxon>
        <taxon>Amphibia</taxon>
        <taxon>Batrachia</taxon>
        <taxon>Caudata</taxon>
        <taxon>Salamandroidea</taxon>
        <taxon>Salamandridae</taxon>
        <taxon>Pleurodelinae</taxon>
        <taxon>Pleurodeles</taxon>
    </lineage>
</organism>
<dbReference type="EMBL" id="JANPWB010000015">
    <property type="protein sequence ID" value="KAJ1091453.1"/>
    <property type="molecule type" value="Genomic_DNA"/>
</dbReference>
<sequence>MDTKISDLAVESRSIHTDIFQYKVAGMEHHLSLMEDKLNSRLNRDRELQYLQNKLTDLEDQNRRENIHFLGFPERVEGTNFKAFLINTFPTITGLTISPVGAPVGALDVPYV</sequence>
<comment type="caution">
    <text evidence="1">The sequence shown here is derived from an EMBL/GenBank/DDBJ whole genome shotgun (WGS) entry which is preliminary data.</text>
</comment>
<dbReference type="Proteomes" id="UP001066276">
    <property type="component" value="Chromosome 11"/>
</dbReference>